<feature type="signal peptide" evidence="3">
    <location>
        <begin position="1"/>
        <end position="20"/>
    </location>
</feature>
<evidence type="ECO:0000313" key="5">
    <source>
        <dbReference type="Proteomes" id="UP000298663"/>
    </source>
</evidence>
<sequence>MIILRVAYLLLFFAFPIVSAVDHNAQVIDTTSKEYSDKEIISGIDNALENALALPRNIKSFTGDAEDIEADIELDRVRNNESLTTLDSSSINGSSTQDAVSSTLAKEATTHSTTEESTQFTDASKQDYTEQEMTSGVKERSTTLNPSTMTDVMGSSTMLSTAEESKTLAPTGREFMRSTAVVEDFPILDLESTPAMSTESSAASITLESEAAFENFSVTWTSTLPSATKDFITKKSMSSSAKKLIVVPSEFQDPSTTVSTIQEMSSLDPGIPPLTSKKPKITAIGSATLELTAATDFKRSSSQDAVSAMDAATLPTTVESTTSALNTQEPTTLTSGTKGSSILGLVSIQSTISDTTKMIDAVTLESVTVEATTLSSTESAAKAPSRSFPKPSTPPEAPGVTDGFTKGRINSTTPASEGDIVDQQKNVGVETISDPAGQENHRTLFIIGFIICLLITIVAVIFLALVATGKICAPPAAEKTEEI</sequence>
<dbReference type="STRING" id="34508.A0A4U5N2M4"/>
<feature type="compositionally biased region" description="Polar residues" evidence="1">
    <location>
        <begin position="85"/>
        <end position="104"/>
    </location>
</feature>
<keyword evidence="2" id="KW-0472">Membrane</keyword>
<feature type="region of interest" description="Disordered" evidence="1">
    <location>
        <begin position="85"/>
        <end position="151"/>
    </location>
</feature>
<accession>A0A4U5N2M4</accession>
<keyword evidence="5" id="KW-1185">Reference proteome</keyword>
<keyword evidence="2" id="KW-0812">Transmembrane</keyword>
<reference evidence="4 5" key="1">
    <citation type="journal article" date="2015" name="Genome Biol.">
        <title>Comparative genomics of Steinernema reveals deeply conserved gene regulatory networks.</title>
        <authorList>
            <person name="Dillman A.R."/>
            <person name="Macchietto M."/>
            <person name="Porter C.F."/>
            <person name="Rogers A."/>
            <person name="Williams B."/>
            <person name="Antoshechkin I."/>
            <person name="Lee M.M."/>
            <person name="Goodwin Z."/>
            <person name="Lu X."/>
            <person name="Lewis E.E."/>
            <person name="Goodrich-Blair H."/>
            <person name="Stock S.P."/>
            <person name="Adams B.J."/>
            <person name="Sternberg P.W."/>
            <person name="Mortazavi A."/>
        </authorList>
    </citation>
    <scope>NUCLEOTIDE SEQUENCE [LARGE SCALE GENOMIC DNA]</scope>
    <source>
        <strain evidence="4 5">ALL</strain>
    </source>
</reference>
<feature type="compositionally biased region" description="Polar residues" evidence="1">
    <location>
        <begin position="142"/>
        <end position="151"/>
    </location>
</feature>
<keyword evidence="3" id="KW-0732">Signal</keyword>
<evidence type="ECO:0000256" key="2">
    <source>
        <dbReference type="SAM" id="Phobius"/>
    </source>
</evidence>
<dbReference type="Proteomes" id="UP000298663">
    <property type="component" value="Unassembled WGS sequence"/>
</dbReference>
<evidence type="ECO:0000313" key="4">
    <source>
        <dbReference type="EMBL" id="TKR76669.1"/>
    </source>
</evidence>
<dbReference type="EMBL" id="AZBU02000005">
    <property type="protein sequence ID" value="TKR76669.1"/>
    <property type="molecule type" value="Genomic_DNA"/>
</dbReference>
<reference evidence="4 5" key="2">
    <citation type="journal article" date="2019" name="G3 (Bethesda)">
        <title>Hybrid Assembly of the Genome of the Entomopathogenic Nematode Steinernema carpocapsae Identifies the X-Chromosome.</title>
        <authorList>
            <person name="Serra L."/>
            <person name="Macchietto M."/>
            <person name="Macias-Munoz A."/>
            <person name="McGill C.J."/>
            <person name="Rodriguez I.M."/>
            <person name="Rodriguez B."/>
            <person name="Murad R."/>
            <person name="Mortazavi A."/>
        </authorList>
    </citation>
    <scope>NUCLEOTIDE SEQUENCE [LARGE SCALE GENOMIC DNA]</scope>
    <source>
        <strain evidence="4 5">ALL</strain>
    </source>
</reference>
<evidence type="ECO:0000256" key="3">
    <source>
        <dbReference type="SAM" id="SignalP"/>
    </source>
</evidence>
<organism evidence="4 5">
    <name type="scientific">Steinernema carpocapsae</name>
    <name type="common">Entomopathogenic nematode</name>
    <dbReference type="NCBI Taxonomy" id="34508"/>
    <lineage>
        <taxon>Eukaryota</taxon>
        <taxon>Metazoa</taxon>
        <taxon>Ecdysozoa</taxon>
        <taxon>Nematoda</taxon>
        <taxon>Chromadorea</taxon>
        <taxon>Rhabditida</taxon>
        <taxon>Tylenchina</taxon>
        <taxon>Panagrolaimomorpha</taxon>
        <taxon>Strongyloidoidea</taxon>
        <taxon>Steinernematidae</taxon>
        <taxon>Steinernema</taxon>
    </lineage>
</organism>
<dbReference type="AlphaFoldDB" id="A0A4U5N2M4"/>
<proteinExistence type="predicted"/>
<name>A0A4U5N2M4_STECR</name>
<keyword evidence="2" id="KW-1133">Transmembrane helix</keyword>
<evidence type="ECO:0008006" key="6">
    <source>
        <dbReference type="Google" id="ProtNLM"/>
    </source>
</evidence>
<protein>
    <recommendedName>
        <fullName evidence="6">SEA domain-containing protein</fullName>
    </recommendedName>
</protein>
<gene>
    <name evidence="4" type="ORF">L596_017778</name>
</gene>
<feature type="region of interest" description="Disordered" evidence="1">
    <location>
        <begin position="373"/>
        <end position="422"/>
    </location>
</feature>
<comment type="caution">
    <text evidence="4">The sequence shown here is derived from an EMBL/GenBank/DDBJ whole genome shotgun (WGS) entry which is preliminary data.</text>
</comment>
<feature type="transmembrane region" description="Helical" evidence="2">
    <location>
        <begin position="444"/>
        <end position="466"/>
    </location>
</feature>
<evidence type="ECO:0000256" key="1">
    <source>
        <dbReference type="SAM" id="MobiDB-lite"/>
    </source>
</evidence>
<feature type="chain" id="PRO_5020985373" description="SEA domain-containing protein" evidence="3">
    <location>
        <begin position="21"/>
        <end position="483"/>
    </location>
</feature>